<dbReference type="InterPro" id="IPR007523">
    <property type="entry name" value="NDUFAF3/AAMDC"/>
</dbReference>
<dbReference type="GO" id="GO:0005737">
    <property type="term" value="C:cytoplasm"/>
    <property type="evidence" value="ECO:0007669"/>
    <property type="project" value="UniProtKB-SubCell"/>
</dbReference>
<dbReference type="InterPro" id="IPR034096">
    <property type="entry name" value="AAMDC"/>
</dbReference>
<protein>
    <recommendedName>
        <fullName evidence="4">Mth938 domain-containing protein</fullName>
    </recommendedName>
</protein>
<dbReference type="WBParaSite" id="TREG1_13950.1">
    <property type="protein sequence ID" value="TREG1_13950.1"/>
    <property type="gene ID" value="TREG1_13950"/>
</dbReference>
<dbReference type="Pfam" id="PF04430">
    <property type="entry name" value="DUF498"/>
    <property type="match status" value="1"/>
</dbReference>
<comment type="subcellular location">
    <subcellularLocation>
        <location evidence="1">Cytoplasm</location>
    </subcellularLocation>
</comment>
<accession>A0AA85JB87</accession>
<evidence type="ECO:0000313" key="5">
    <source>
        <dbReference type="Proteomes" id="UP000050795"/>
    </source>
</evidence>
<keyword evidence="5" id="KW-1185">Reference proteome</keyword>
<dbReference type="PANTHER" id="PTHR15811:SF5">
    <property type="entry name" value="MTH938 DOMAIN-CONTAINING PROTEIN"/>
    <property type="match status" value="1"/>
</dbReference>
<reference evidence="6" key="2">
    <citation type="submission" date="2023-11" db="UniProtKB">
        <authorList>
            <consortium name="WormBaseParasite"/>
        </authorList>
    </citation>
    <scope>IDENTIFICATION</scope>
</reference>
<dbReference type="InterPro" id="IPR036748">
    <property type="entry name" value="MTH938-like_sf"/>
</dbReference>
<dbReference type="Proteomes" id="UP000050795">
    <property type="component" value="Unassembled WGS sequence"/>
</dbReference>
<name>A0AA85JB87_TRIRE</name>
<keyword evidence="2" id="KW-0963">Cytoplasm</keyword>
<dbReference type="FunFam" id="3.40.1230.10:FF:000001">
    <property type="entry name" value="Adipogenesis-associated, Mth938 domain-containing"/>
    <property type="match status" value="1"/>
</dbReference>
<dbReference type="GO" id="GO:0045600">
    <property type="term" value="P:positive regulation of fat cell differentiation"/>
    <property type="evidence" value="ECO:0007669"/>
    <property type="project" value="TreeGrafter"/>
</dbReference>
<organism evidence="5 6">
    <name type="scientific">Trichobilharzia regenti</name>
    <name type="common">Nasal bird schistosome</name>
    <dbReference type="NCBI Taxonomy" id="157069"/>
    <lineage>
        <taxon>Eukaryota</taxon>
        <taxon>Metazoa</taxon>
        <taxon>Spiralia</taxon>
        <taxon>Lophotrochozoa</taxon>
        <taxon>Platyhelminthes</taxon>
        <taxon>Trematoda</taxon>
        <taxon>Digenea</taxon>
        <taxon>Strigeidida</taxon>
        <taxon>Schistosomatoidea</taxon>
        <taxon>Schistosomatidae</taxon>
        <taxon>Trichobilharzia</taxon>
    </lineage>
</organism>
<evidence type="ECO:0000256" key="2">
    <source>
        <dbReference type="ARBA" id="ARBA00022490"/>
    </source>
</evidence>
<comment type="similarity">
    <text evidence="3">Belongs to the AAMDC family.</text>
</comment>
<evidence type="ECO:0000256" key="3">
    <source>
        <dbReference type="ARBA" id="ARBA00061510"/>
    </source>
</evidence>
<reference evidence="5" key="1">
    <citation type="submission" date="2022-06" db="EMBL/GenBank/DDBJ databases">
        <authorList>
            <person name="Berger JAMES D."/>
            <person name="Berger JAMES D."/>
        </authorList>
    </citation>
    <scope>NUCLEOTIDE SEQUENCE [LARGE SCALE GENOMIC DNA]</scope>
</reference>
<dbReference type="AlphaFoldDB" id="A0AA85JB87"/>
<dbReference type="SUPFAM" id="SSF64076">
    <property type="entry name" value="MTH938-like"/>
    <property type="match status" value="1"/>
</dbReference>
<dbReference type="Gene3D" id="3.40.1230.10">
    <property type="entry name" value="MTH938-like"/>
    <property type="match status" value="1"/>
</dbReference>
<dbReference type="CDD" id="cd05126">
    <property type="entry name" value="Mth938"/>
    <property type="match status" value="1"/>
</dbReference>
<sequence>MSQCSPLIKKMSWGSITVETVSEDGTINPNKLVTYRDAKLWPKGSRAWDWNETGTGHFSGIQNADVDELLHHNPNIIILSRGVLCQLKVPQMLIDYISQTNSNVKVIVESSKKAFKLYNQYAIEGERVAALIHTTC</sequence>
<evidence type="ECO:0000256" key="4">
    <source>
        <dbReference type="ARBA" id="ARBA00074293"/>
    </source>
</evidence>
<evidence type="ECO:0000313" key="6">
    <source>
        <dbReference type="WBParaSite" id="TREG1_13950.1"/>
    </source>
</evidence>
<proteinExistence type="inferred from homology"/>
<dbReference type="PANTHER" id="PTHR15811">
    <property type="entry name" value="MTH938 DOMAIN-CONTAINING PROTEIN"/>
    <property type="match status" value="1"/>
</dbReference>
<evidence type="ECO:0000256" key="1">
    <source>
        <dbReference type="ARBA" id="ARBA00004496"/>
    </source>
</evidence>